<dbReference type="InterPro" id="IPR050282">
    <property type="entry name" value="Cycloisomerase_2"/>
</dbReference>
<dbReference type="GO" id="GO:0017057">
    <property type="term" value="F:6-phosphogluconolactonase activity"/>
    <property type="evidence" value="ECO:0007669"/>
    <property type="project" value="TreeGrafter"/>
</dbReference>
<name>A0A0R2CZJ0_9LACO</name>
<protein>
    <recommendedName>
        <fullName evidence="4">6-phosphogluconolactonase</fullName>
    </recommendedName>
</protein>
<organism evidence="2 3">
    <name type="scientific">Loigolactobacillus rennini DSM 20253</name>
    <dbReference type="NCBI Taxonomy" id="1423796"/>
    <lineage>
        <taxon>Bacteria</taxon>
        <taxon>Bacillati</taxon>
        <taxon>Bacillota</taxon>
        <taxon>Bacilli</taxon>
        <taxon>Lactobacillales</taxon>
        <taxon>Lactobacillaceae</taxon>
        <taxon>Loigolactobacillus</taxon>
    </lineage>
</organism>
<reference evidence="2 3" key="1">
    <citation type="journal article" date="2015" name="Genome Announc.">
        <title>Expanding the biotechnology potential of lactobacilli through comparative genomics of 213 strains and associated genera.</title>
        <authorList>
            <person name="Sun Z."/>
            <person name="Harris H.M."/>
            <person name="McCann A."/>
            <person name="Guo C."/>
            <person name="Argimon S."/>
            <person name="Zhang W."/>
            <person name="Yang X."/>
            <person name="Jeffery I.B."/>
            <person name="Cooney J.C."/>
            <person name="Kagawa T.F."/>
            <person name="Liu W."/>
            <person name="Song Y."/>
            <person name="Salvetti E."/>
            <person name="Wrobel A."/>
            <person name="Rasinkangas P."/>
            <person name="Parkhill J."/>
            <person name="Rea M.C."/>
            <person name="O'Sullivan O."/>
            <person name="Ritari J."/>
            <person name="Douillard F.P."/>
            <person name="Paul Ross R."/>
            <person name="Yang R."/>
            <person name="Briner A.E."/>
            <person name="Felis G.E."/>
            <person name="de Vos W.M."/>
            <person name="Barrangou R."/>
            <person name="Klaenhammer T.R."/>
            <person name="Caufield P.W."/>
            <person name="Cui Y."/>
            <person name="Zhang H."/>
            <person name="O'Toole P.W."/>
        </authorList>
    </citation>
    <scope>NUCLEOTIDE SEQUENCE [LARGE SCALE GENOMIC DNA]</scope>
    <source>
        <strain evidence="2 3">DSM 20253</strain>
    </source>
</reference>
<evidence type="ECO:0008006" key="4">
    <source>
        <dbReference type="Google" id="ProtNLM"/>
    </source>
</evidence>
<evidence type="ECO:0000313" key="2">
    <source>
        <dbReference type="EMBL" id="KRM95012.1"/>
    </source>
</evidence>
<dbReference type="PATRIC" id="fig|1423796.3.peg.2308"/>
<comment type="caution">
    <text evidence="2">The sequence shown here is derived from an EMBL/GenBank/DDBJ whole genome shotgun (WGS) entry which is preliminary data.</text>
</comment>
<accession>A0A0R2CZJ0</accession>
<dbReference type="InterPro" id="IPR015943">
    <property type="entry name" value="WD40/YVTN_repeat-like_dom_sf"/>
</dbReference>
<dbReference type="AlphaFoldDB" id="A0A0R2CZJ0"/>
<dbReference type="GO" id="GO:0005829">
    <property type="term" value="C:cytosol"/>
    <property type="evidence" value="ECO:0007669"/>
    <property type="project" value="TreeGrafter"/>
</dbReference>
<keyword evidence="3" id="KW-1185">Reference proteome</keyword>
<dbReference type="Pfam" id="PF10282">
    <property type="entry name" value="Lactonase"/>
    <property type="match status" value="1"/>
</dbReference>
<dbReference type="InterPro" id="IPR011048">
    <property type="entry name" value="Haem_d1_sf"/>
</dbReference>
<proteinExistence type="inferred from homology"/>
<dbReference type="PANTHER" id="PTHR30344:SF1">
    <property type="entry name" value="6-PHOSPHOGLUCONOLACTONASE"/>
    <property type="match status" value="1"/>
</dbReference>
<evidence type="ECO:0000256" key="1">
    <source>
        <dbReference type="ARBA" id="ARBA00005564"/>
    </source>
</evidence>
<sequence length="344" mass="37740">MPLNLLLGSYTRHAGTGIYQTSLDTTNEKLAQPQPYITAGNPTYLTVSKARRLYSVLAEEKAGGLVAYDLTNFQTPRLINKSVQPGSSPAYVTVDEARQLVYSAKYHMGQLLIHRILPNGGLKLLTTVTDHGHGPKPEQDSAHIHFADLTPDRRLVTCDLGTDEVHTYQVNSAGEVKENAIYQTAAGFGPRHIVFHPNGKFAYLVGELGSAVDVLQYHAATGKFTHLQTIKTIPADYTAHNGAAAVRISQDGRFLYVSNRGHDSLAVFVINSDSGLLTLQQLIATEGEFPRDFALDPFEKYLVCANQNSSNLTLFTRNAQTGKLHLKQKDIPCTEPVCVCFLPF</sequence>
<dbReference type="InterPro" id="IPR019405">
    <property type="entry name" value="Lactonase_7-beta_prop"/>
</dbReference>
<dbReference type="Gene3D" id="2.130.10.10">
    <property type="entry name" value="YVTN repeat-like/Quinoprotein amine dehydrogenase"/>
    <property type="match status" value="1"/>
</dbReference>
<evidence type="ECO:0000313" key="3">
    <source>
        <dbReference type="Proteomes" id="UP000051638"/>
    </source>
</evidence>
<dbReference type="STRING" id="1423796.FC24_GL002274"/>
<comment type="similarity">
    <text evidence="1">Belongs to the cycloisomerase 2 family.</text>
</comment>
<dbReference type="SUPFAM" id="SSF51004">
    <property type="entry name" value="C-terminal (heme d1) domain of cytochrome cd1-nitrite reductase"/>
    <property type="match status" value="1"/>
</dbReference>
<gene>
    <name evidence="2" type="ORF">FC24_GL002274</name>
</gene>
<dbReference type="EMBL" id="AYYI01000076">
    <property type="protein sequence ID" value="KRM95012.1"/>
    <property type="molecule type" value="Genomic_DNA"/>
</dbReference>
<dbReference type="PANTHER" id="PTHR30344">
    <property type="entry name" value="6-PHOSPHOGLUCONOLACTONASE-RELATED"/>
    <property type="match status" value="1"/>
</dbReference>
<dbReference type="Proteomes" id="UP000051638">
    <property type="component" value="Unassembled WGS sequence"/>
</dbReference>
<dbReference type="OrthoDB" id="9790815at2"/>
<dbReference type="RefSeq" id="WP_057874555.1">
    <property type="nucleotide sequence ID" value="NZ_AYYI01000076.1"/>
</dbReference>